<evidence type="ECO:0000313" key="1">
    <source>
        <dbReference type="EMBL" id="HAF2210464.1"/>
    </source>
</evidence>
<comment type="caution">
    <text evidence="1">The sequence shown here is derived from an EMBL/GenBank/DDBJ whole genome shotgun (WGS) entry which is preliminary data.</text>
</comment>
<sequence length="124" mass="14516">MKYQAISILNPAVENILNGSKSIEIRSWHPETMPLNNVILVQNEKYLKNQKDVDFGVAMAIVDFISVREWLYEDYLKQNQDTTLNKPWSSGYFVWEIKNIRPLHKPIPCLAKKGIYTLDLDIEY</sequence>
<proteinExistence type="predicted"/>
<organism evidence="1">
    <name type="scientific">Salmonella enterica</name>
    <name type="common">Salmonella choleraesuis</name>
    <dbReference type="NCBI Taxonomy" id="28901"/>
    <lineage>
        <taxon>Bacteria</taxon>
        <taxon>Pseudomonadati</taxon>
        <taxon>Pseudomonadota</taxon>
        <taxon>Gammaproteobacteria</taxon>
        <taxon>Enterobacterales</taxon>
        <taxon>Enterobacteriaceae</taxon>
        <taxon>Salmonella</taxon>
    </lineage>
</organism>
<dbReference type="Gene3D" id="2.30.130.30">
    <property type="entry name" value="Hypothetical protein"/>
    <property type="match status" value="1"/>
</dbReference>
<reference evidence="1" key="2">
    <citation type="submission" date="2020-02" db="EMBL/GenBank/DDBJ databases">
        <authorList>
            <consortium name="NCBI Pathogen Detection Project"/>
        </authorList>
    </citation>
    <scope>NUCLEOTIDE SEQUENCE</scope>
    <source>
        <strain evidence="1">MA.GW_S00744-09</strain>
    </source>
</reference>
<dbReference type="SUPFAM" id="SSF88697">
    <property type="entry name" value="PUA domain-like"/>
    <property type="match status" value="1"/>
</dbReference>
<accession>A0A743U322</accession>
<dbReference type="AlphaFoldDB" id="A0A743U322"/>
<gene>
    <name evidence="1" type="ORF">G9E81_003140</name>
</gene>
<protein>
    <recommendedName>
        <fullName evidence="2">ASCH domain-containing protein</fullName>
    </recommendedName>
</protein>
<dbReference type="EMBL" id="DAAUNW010000008">
    <property type="protein sequence ID" value="HAF2210464.1"/>
    <property type="molecule type" value="Genomic_DNA"/>
</dbReference>
<name>A0A743U322_SALER</name>
<reference evidence="1" key="1">
    <citation type="journal article" date="2018" name="Genome Biol.">
        <title>SKESA: strategic k-mer extension for scrupulous assemblies.</title>
        <authorList>
            <person name="Souvorov A."/>
            <person name="Agarwala R."/>
            <person name="Lipman D.J."/>
        </authorList>
    </citation>
    <scope>NUCLEOTIDE SEQUENCE</scope>
    <source>
        <strain evidence="1">MA.GW_S00744-09</strain>
    </source>
</reference>
<dbReference type="InterPro" id="IPR015947">
    <property type="entry name" value="PUA-like_sf"/>
</dbReference>
<evidence type="ECO:0008006" key="2">
    <source>
        <dbReference type="Google" id="ProtNLM"/>
    </source>
</evidence>